<dbReference type="AlphaFoldDB" id="A0A9Q0MNC9"/>
<dbReference type="GO" id="GO:0006357">
    <property type="term" value="P:regulation of transcription by RNA polymerase II"/>
    <property type="evidence" value="ECO:0007669"/>
    <property type="project" value="TreeGrafter"/>
</dbReference>
<name>A0A9Q0MNC9_9DIPT</name>
<keyword evidence="2" id="KW-0539">Nucleus</keyword>
<comment type="caution">
    <text evidence="5">The sequence shown here is derived from an EMBL/GenBank/DDBJ whole genome shotgun (WGS) entry which is preliminary data.</text>
</comment>
<feature type="region of interest" description="Disordered" evidence="3">
    <location>
        <begin position="194"/>
        <end position="238"/>
    </location>
</feature>
<feature type="non-terminal residue" evidence="5">
    <location>
        <position position="238"/>
    </location>
</feature>
<proteinExistence type="predicted"/>
<dbReference type="PROSITE" id="PS50097">
    <property type="entry name" value="BTB"/>
    <property type="match status" value="1"/>
</dbReference>
<evidence type="ECO:0000259" key="4">
    <source>
        <dbReference type="PROSITE" id="PS50097"/>
    </source>
</evidence>
<dbReference type="GO" id="GO:0005634">
    <property type="term" value="C:nucleus"/>
    <property type="evidence" value="ECO:0007669"/>
    <property type="project" value="UniProtKB-SubCell"/>
</dbReference>
<evidence type="ECO:0000256" key="1">
    <source>
        <dbReference type="ARBA" id="ARBA00004123"/>
    </source>
</evidence>
<evidence type="ECO:0000256" key="3">
    <source>
        <dbReference type="SAM" id="MobiDB-lite"/>
    </source>
</evidence>
<dbReference type="SUPFAM" id="SSF54695">
    <property type="entry name" value="POZ domain"/>
    <property type="match status" value="1"/>
</dbReference>
<comment type="subcellular location">
    <subcellularLocation>
        <location evidence="1">Nucleus</location>
    </subcellularLocation>
</comment>
<dbReference type="PANTHER" id="PTHR23110:SF98">
    <property type="entry name" value="PRE-LOLA-G, ISOFORM C-RELATED"/>
    <property type="match status" value="1"/>
</dbReference>
<dbReference type="InterPro" id="IPR051095">
    <property type="entry name" value="Dros_DevTransReg"/>
</dbReference>
<dbReference type="Gene3D" id="3.30.710.10">
    <property type="entry name" value="Potassium Channel Kv1.1, Chain A"/>
    <property type="match status" value="1"/>
</dbReference>
<evidence type="ECO:0000313" key="5">
    <source>
        <dbReference type="EMBL" id="KAJ6633416.1"/>
    </source>
</evidence>
<sequence>MDGNNLFCLKWSNFQKNVSNEFKKIQMDEDLVDITFVCGEGESFGAHKLVLFACSPFLKRILKLNPCPHPIFYMNGVRQEVFKAILDYMYLGEVRINQEDLPDFLRVAEEFKIRGVTPDSSTTKSQTSPSDNSSESNSSVRPNKRPRSAMASSGSSSQSTKLPEEREDEIFYNSHSSPQVSSDIVLKTEMSEFHEEPGMATHESNSMQFTDSMRSNSNLPLDSGYDANNETNSTTMEN</sequence>
<dbReference type="SMART" id="SM00225">
    <property type="entry name" value="BTB"/>
    <property type="match status" value="1"/>
</dbReference>
<protein>
    <submittedName>
        <fullName evidence="5">Protein abrupt</fullName>
    </submittedName>
</protein>
<dbReference type="InterPro" id="IPR011333">
    <property type="entry name" value="SKP1/BTB/POZ_sf"/>
</dbReference>
<evidence type="ECO:0000256" key="2">
    <source>
        <dbReference type="ARBA" id="ARBA00023242"/>
    </source>
</evidence>
<feature type="region of interest" description="Disordered" evidence="3">
    <location>
        <begin position="116"/>
        <end position="165"/>
    </location>
</feature>
<feature type="domain" description="BTB" evidence="4">
    <location>
        <begin position="32"/>
        <end position="98"/>
    </location>
</feature>
<accession>A0A9Q0MNC9</accession>
<dbReference type="EMBL" id="WJQU01002036">
    <property type="protein sequence ID" value="KAJ6633416.1"/>
    <property type="molecule type" value="Genomic_DNA"/>
</dbReference>
<dbReference type="Pfam" id="PF00651">
    <property type="entry name" value="BTB"/>
    <property type="match status" value="1"/>
</dbReference>
<reference evidence="5" key="1">
    <citation type="submission" date="2022-07" db="EMBL/GenBank/DDBJ databases">
        <authorList>
            <person name="Trinca V."/>
            <person name="Uliana J.V.C."/>
            <person name="Torres T.T."/>
            <person name="Ward R.J."/>
            <person name="Monesi N."/>
        </authorList>
    </citation>
    <scope>NUCLEOTIDE SEQUENCE</scope>
    <source>
        <strain evidence="5">HSMRA1968</strain>
        <tissue evidence="5">Whole embryos</tissue>
    </source>
</reference>
<organism evidence="5 6">
    <name type="scientific">Pseudolycoriella hygida</name>
    <dbReference type="NCBI Taxonomy" id="35572"/>
    <lineage>
        <taxon>Eukaryota</taxon>
        <taxon>Metazoa</taxon>
        <taxon>Ecdysozoa</taxon>
        <taxon>Arthropoda</taxon>
        <taxon>Hexapoda</taxon>
        <taxon>Insecta</taxon>
        <taxon>Pterygota</taxon>
        <taxon>Neoptera</taxon>
        <taxon>Endopterygota</taxon>
        <taxon>Diptera</taxon>
        <taxon>Nematocera</taxon>
        <taxon>Sciaroidea</taxon>
        <taxon>Sciaridae</taxon>
        <taxon>Pseudolycoriella</taxon>
    </lineage>
</organism>
<keyword evidence="6" id="KW-1185">Reference proteome</keyword>
<dbReference type="Proteomes" id="UP001151699">
    <property type="component" value="Unassembled WGS sequence"/>
</dbReference>
<feature type="compositionally biased region" description="Low complexity" evidence="3">
    <location>
        <begin position="125"/>
        <end position="139"/>
    </location>
</feature>
<feature type="compositionally biased region" description="Polar residues" evidence="3">
    <location>
        <begin position="202"/>
        <end position="238"/>
    </location>
</feature>
<gene>
    <name evidence="5" type="primary">ab_0</name>
    <name evidence="5" type="ORF">Bhyg_16676</name>
</gene>
<dbReference type="OrthoDB" id="2311693at2759"/>
<dbReference type="PANTHER" id="PTHR23110">
    <property type="entry name" value="BTB DOMAIN TRANSCRIPTION FACTOR"/>
    <property type="match status" value="1"/>
</dbReference>
<dbReference type="InterPro" id="IPR000210">
    <property type="entry name" value="BTB/POZ_dom"/>
</dbReference>
<dbReference type="CDD" id="cd18315">
    <property type="entry name" value="BTB_POZ_BAB-like"/>
    <property type="match status" value="1"/>
</dbReference>
<feature type="compositionally biased region" description="Low complexity" evidence="3">
    <location>
        <begin position="148"/>
        <end position="159"/>
    </location>
</feature>
<evidence type="ECO:0000313" key="6">
    <source>
        <dbReference type="Proteomes" id="UP001151699"/>
    </source>
</evidence>